<dbReference type="AlphaFoldDB" id="A0A9E7GQ70"/>
<accession>A0A9E7GQ70</accession>
<feature type="region of interest" description="Disordered" evidence="1">
    <location>
        <begin position="1"/>
        <end position="31"/>
    </location>
</feature>
<reference evidence="2" key="1">
    <citation type="submission" date="2022-05" db="EMBL/GenBank/DDBJ databases">
        <title>The Musa troglodytarum L. genome provides insights into the mechanism of non-climacteric behaviour and enrichment of carotenoids.</title>
        <authorList>
            <person name="Wang J."/>
        </authorList>
    </citation>
    <scope>NUCLEOTIDE SEQUENCE</scope>
    <source>
        <tissue evidence="2">Leaf</tissue>
    </source>
</reference>
<evidence type="ECO:0000313" key="3">
    <source>
        <dbReference type="Proteomes" id="UP001055439"/>
    </source>
</evidence>
<dbReference type="OrthoDB" id="672525at2759"/>
<keyword evidence="3" id="KW-1185">Reference proteome</keyword>
<dbReference type="EMBL" id="CP097509">
    <property type="protein sequence ID" value="URE15318.1"/>
    <property type="molecule type" value="Genomic_DNA"/>
</dbReference>
<evidence type="ECO:0000256" key="1">
    <source>
        <dbReference type="SAM" id="MobiDB-lite"/>
    </source>
</evidence>
<dbReference type="Proteomes" id="UP001055439">
    <property type="component" value="Chromosome 7"/>
</dbReference>
<sequence length="65" mass="7081">MQKRGVRGAVHQQSRVSHAGGEEAEQGSGWLPDQHSVAEGLLALGLAHFPFILSHKSRSLSFYLL</sequence>
<proteinExistence type="predicted"/>
<name>A0A9E7GQ70_9LILI</name>
<protein>
    <submittedName>
        <fullName evidence="2">Universal stress protein</fullName>
    </submittedName>
</protein>
<organism evidence="2 3">
    <name type="scientific">Musa troglodytarum</name>
    <name type="common">fe'i banana</name>
    <dbReference type="NCBI Taxonomy" id="320322"/>
    <lineage>
        <taxon>Eukaryota</taxon>
        <taxon>Viridiplantae</taxon>
        <taxon>Streptophyta</taxon>
        <taxon>Embryophyta</taxon>
        <taxon>Tracheophyta</taxon>
        <taxon>Spermatophyta</taxon>
        <taxon>Magnoliopsida</taxon>
        <taxon>Liliopsida</taxon>
        <taxon>Zingiberales</taxon>
        <taxon>Musaceae</taxon>
        <taxon>Musa</taxon>
    </lineage>
</organism>
<gene>
    <name evidence="2" type="ORF">MUK42_10823</name>
</gene>
<evidence type="ECO:0000313" key="2">
    <source>
        <dbReference type="EMBL" id="URE15318.1"/>
    </source>
</evidence>